<gene>
    <name evidence="2" type="ORF">BU26DRAFT_239441</name>
</gene>
<name>A0A6A6HQW9_9PLEO</name>
<organism evidence="2 3">
    <name type="scientific">Trematosphaeria pertusa</name>
    <dbReference type="NCBI Taxonomy" id="390896"/>
    <lineage>
        <taxon>Eukaryota</taxon>
        <taxon>Fungi</taxon>
        <taxon>Dikarya</taxon>
        <taxon>Ascomycota</taxon>
        <taxon>Pezizomycotina</taxon>
        <taxon>Dothideomycetes</taxon>
        <taxon>Pleosporomycetidae</taxon>
        <taxon>Pleosporales</taxon>
        <taxon>Massarineae</taxon>
        <taxon>Trematosphaeriaceae</taxon>
        <taxon>Trematosphaeria</taxon>
    </lineage>
</organism>
<proteinExistence type="predicted"/>
<evidence type="ECO:0000313" key="2">
    <source>
        <dbReference type="EMBL" id="KAF2240269.1"/>
    </source>
</evidence>
<keyword evidence="3" id="KW-1185">Reference proteome</keyword>
<evidence type="ECO:0000256" key="1">
    <source>
        <dbReference type="SAM" id="MobiDB-lite"/>
    </source>
</evidence>
<sequence length="332" mass="37568">MQQRPLQRLKMATGKSRGDSLLDSPGAPEPKCGPVPTKGHATTTTLLQCLSTPLPRPISDPVSGTQTQPSSDAVWRETLPRLIVYPDDLGQEWSTAYEGFQKLLNEDEDSAKELRQRLTENPEPYRFENIELQNEADVVSQAGLYLVYPLRMAAELFEPDITTSCEAQVGTNLRVDLAWRRSNGDPFMHTEFKRQGYLKTEKIYSLASKQLNGTKDSELDPDSEELDSKETVSEKTEVKETVLETTEVEETVPKKTEVKRTVGMVYILKQVTAYARRHELRYSSLCDYDTLVLLEFINNYADVRITIPKTEDFRKSLLGLLLMASRVGRSGR</sequence>
<protein>
    <submittedName>
        <fullName evidence="2">Uncharacterized protein</fullName>
    </submittedName>
</protein>
<dbReference type="GeneID" id="54574321"/>
<feature type="region of interest" description="Disordered" evidence="1">
    <location>
        <begin position="213"/>
        <end position="237"/>
    </location>
</feature>
<feature type="compositionally biased region" description="Polar residues" evidence="1">
    <location>
        <begin position="62"/>
        <end position="71"/>
    </location>
</feature>
<accession>A0A6A6HQW9</accession>
<feature type="region of interest" description="Disordered" evidence="1">
    <location>
        <begin position="52"/>
        <end position="71"/>
    </location>
</feature>
<reference evidence="2" key="1">
    <citation type="journal article" date="2020" name="Stud. Mycol.">
        <title>101 Dothideomycetes genomes: a test case for predicting lifestyles and emergence of pathogens.</title>
        <authorList>
            <person name="Haridas S."/>
            <person name="Albert R."/>
            <person name="Binder M."/>
            <person name="Bloem J."/>
            <person name="Labutti K."/>
            <person name="Salamov A."/>
            <person name="Andreopoulos B."/>
            <person name="Baker S."/>
            <person name="Barry K."/>
            <person name="Bills G."/>
            <person name="Bluhm B."/>
            <person name="Cannon C."/>
            <person name="Castanera R."/>
            <person name="Culley D."/>
            <person name="Daum C."/>
            <person name="Ezra D."/>
            <person name="Gonzalez J."/>
            <person name="Henrissat B."/>
            <person name="Kuo A."/>
            <person name="Liang C."/>
            <person name="Lipzen A."/>
            <person name="Lutzoni F."/>
            <person name="Magnuson J."/>
            <person name="Mondo S."/>
            <person name="Nolan M."/>
            <person name="Ohm R."/>
            <person name="Pangilinan J."/>
            <person name="Park H.-J."/>
            <person name="Ramirez L."/>
            <person name="Alfaro M."/>
            <person name="Sun H."/>
            <person name="Tritt A."/>
            <person name="Yoshinaga Y."/>
            <person name="Zwiers L.-H."/>
            <person name="Turgeon B."/>
            <person name="Goodwin S."/>
            <person name="Spatafora J."/>
            <person name="Crous P."/>
            <person name="Grigoriev I."/>
        </authorList>
    </citation>
    <scope>NUCLEOTIDE SEQUENCE</scope>
    <source>
        <strain evidence="2">CBS 122368</strain>
    </source>
</reference>
<feature type="compositionally biased region" description="Basic and acidic residues" evidence="1">
    <location>
        <begin position="226"/>
        <end position="237"/>
    </location>
</feature>
<dbReference type="AlphaFoldDB" id="A0A6A6HQW9"/>
<dbReference type="Proteomes" id="UP000800094">
    <property type="component" value="Unassembled WGS sequence"/>
</dbReference>
<dbReference type="EMBL" id="ML987222">
    <property type="protein sequence ID" value="KAF2240269.1"/>
    <property type="molecule type" value="Genomic_DNA"/>
</dbReference>
<feature type="region of interest" description="Disordered" evidence="1">
    <location>
        <begin position="1"/>
        <end position="40"/>
    </location>
</feature>
<dbReference type="RefSeq" id="XP_033675273.1">
    <property type="nucleotide sequence ID" value="XM_033820991.1"/>
</dbReference>
<evidence type="ECO:0000313" key="3">
    <source>
        <dbReference type="Proteomes" id="UP000800094"/>
    </source>
</evidence>